<dbReference type="OrthoDB" id="10693681at2759"/>
<gene>
    <name evidence="2" type="ORF">AZE42_04110</name>
</gene>
<protein>
    <submittedName>
        <fullName evidence="2">Uncharacterized protein</fullName>
    </submittedName>
</protein>
<name>A0A1J8R7H1_9AGAM</name>
<proteinExistence type="predicted"/>
<evidence type="ECO:0000313" key="2">
    <source>
        <dbReference type="EMBL" id="OJA21585.1"/>
    </source>
</evidence>
<accession>A0A1J8R7H1</accession>
<feature type="region of interest" description="Disordered" evidence="1">
    <location>
        <begin position="1"/>
        <end position="111"/>
    </location>
</feature>
<comment type="caution">
    <text evidence="2">The sequence shown here is derived from an EMBL/GenBank/DDBJ whole genome shotgun (WGS) entry which is preliminary data.</text>
</comment>
<feature type="region of interest" description="Disordered" evidence="1">
    <location>
        <begin position="125"/>
        <end position="157"/>
    </location>
</feature>
<evidence type="ECO:0000256" key="1">
    <source>
        <dbReference type="SAM" id="MobiDB-lite"/>
    </source>
</evidence>
<reference evidence="2" key="1">
    <citation type="submission" date="2016-03" db="EMBL/GenBank/DDBJ databases">
        <title>Comparative genomics of the ectomycorrhizal sister species Rhizopogon vinicolor and Rhizopogon vesiculosus (Basidiomycota: Boletales) reveals a divergence of the mating type B locus.</title>
        <authorList>
            <person name="Mujic A.B."/>
            <person name="Kuo A."/>
            <person name="Tritt A."/>
            <person name="Lipzen A."/>
            <person name="Chen C."/>
            <person name="Johnson J."/>
            <person name="Sharma A."/>
            <person name="Barry K."/>
            <person name="Grigoriev I.V."/>
            <person name="Spatafora J.W."/>
        </authorList>
    </citation>
    <scope>NUCLEOTIDE SEQUENCE [LARGE SCALE GENOMIC DNA]</scope>
    <source>
        <strain evidence="2">AM-OR11-056</strain>
    </source>
</reference>
<dbReference type="AlphaFoldDB" id="A0A1J8R7H1"/>
<feature type="compositionally biased region" description="Basic and acidic residues" evidence="1">
    <location>
        <begin position="1"/>
        <end position="11"/>
    </location>
</feature>
<sequence>MEMQRSRRDPTGEPQSDTDGVGLSPMDTPANFLQADAEANAPNHNTFHLTHSPDFQPDEHVSANYENHPNPYISQSSAPVDPPLSLRDGISMLPPSDSRTGPGPPSGLGSLQLIQEDAPTIFQDRSTAEPRHTPDVDHAPVHFTTSPQSASEGMVGSAVKARLHSDVLSTMTTNTSDSPEEAETVAADTSHLISSSLLCAEEKEYVKYVIEEPGELENPQPSLSSAPPSRIFAKSATADYFHHATVAPKWTLQDGRDMEECKD</sequence>
<evidence type="ECO:0000313" key="3">
    <source>
        <dbReference type="Proteomes" id="UP000183567"/>
    </source>
</evidence>
<organism evidence="2 3">
    <name type="scientific">Rhizopogon vesiculosus</name>
    <dbReference type="NCBI Taxonomy" id="180088"/>
    <lineage>
        <taxon>Eukaryota</taxon>
        <taxon>Fungi</taxon>
        <taxon>Dikarya</taxon>
        <taxon>Basidiomycota</taxon>
        <taxon>Agaricomycotina</taxon>
        <taxon>Agaricomycetes</taxon>
        <taxon>Agaricomycetidae</taxon>
        <taxon>Boletales</taxon>
        <taxon>Suillineae</taxon>
        <taxon>Rhizopogonaceae</taxon>
        <taxon>Rhizopogon</taxon>
    </lineage>
</organism>
<dbReference type="Proteomes" id="UP000183567">
    <property type="component" value="Unassembled WGS sequence"/>
</dbReference>
<feature type="compositionally biased region" description="Basic and acidic residues" evidence="1">
    <location>
        <begin position="126"/>
        <end position="140"/>
    </location>
</feature>
<feature type="compositionally biased region" description="Polar residues" evidence="1">
    <location>
        <begin position="64"/>
        <end position="78"/>
    </location>
</feature>
<dbReference type="EMBL" id="LVVM01000083">
    <property type="protein sequence ID" value="OJA21585.1"/>
    <property type="molecule type" value="Genomic_DNA"/>
</dbReference>
<keyword evidence="3" id="KW-1185">Reference proteome</keyword>